<dbReference type="GO" id="GO:0006313">
    <property type="term" value="P:DNA transposition"/>
    <property type="evidence" value="ECO:0007669"/>
    <property type="project" value="UniProtKB-UniRule"/>
</dbReference>
<dbReference type="Gene3D" id="1.10.150.130">
    <property type="match status" value="1"/>
</dbReference>
<feature type="active site" evidence="10">
    <location>
        <position position="266"/>
    </location>
</feature>
<dbReference type="InterPro" id="IPR011932">
    <property type="entry name" value="Recomb_XerD"/>
</dbReference>
<dbReference type="NCBIfam" id="NF001399">
    <property type="entry name" value="PRK00283.1"/>
    <property type="match status" value="1"/>
</dbReference>
<keyword evidence="3 10" id="KW-0963">Cytoplasm</keyword>
<dbReference type="InterPro" id="IPR013762">
    <property type="entry name" value="Integrase-like_cat_sf"/>
</dbReference>
<dbReference type="SUPFAM" id="SSF56349">
    <property type="entry name" value="DNA breaking-rejoining enzymes"/>
    <property type="match status" value="1"/>
</dbReference>
<feature type="active site" evidence="10">
    <location>
        <position position="170"/>
    </location>
</feature>
<dbReference type="InterPro" id="IPR004107">
    <property type="entry name" value="Integrase_SAM-like_N"/>
</dbReference>
<evidence type="ECO:0000256" key="1">
    <source>
        <dbReference type="ARBA" id="ARBA00004496"/>
    </source>
</evidence>
<dbReference type="PROSITE" id="PS51900">
    <property type="entry name" value="CB"/>
    <property type="match status" value="1"/>
</dbReference>
<evidence type="ECO:0000256" key="4">
    <source>
        <dbReference type="ARBA" id="ARBA00022618"/>
    </source>
</evidence>
<dbReference type="GO" id="GO:0007059">
    <property type="term" value="P:chromosome segregation"/>
    <property type="evidence" value="ECO:0007669"/>
    <property type="project" value="UniProtKB-UniRule"/>
</dbReference>
<gene>
    <name evidence="13" type="primary">xerD</name>
    <name evidence="10" type="synonym">xerC</name>
    <name evidence="13" type="ORF">GQF02_00630</name>
</gene>
<evidence type="ECO:0000313" key="13">
    <source>
        <dbReference type="EMBL" id="MXR35502.1"/>
    </source>
</evidence>
<feature type="active site" evidence="10">
    <location>
        <position position="243"/>
    </location>
</feature>
<dbReference type="EMBL" id="WSSB01000001">
    <property type="protein sequence ID" value="MXR35502.1"/>
    <property type="molecule type" value="Genomic_DNA"/>
</dbReference>
<dbReference type="NCBIfam" id="TIGR02225">
    <property type="entry name" value="recomb_XerD"/>
    <property type="match status" value="1"/>
</dbReference>
<dbReference type="Proteomes" id="UP000467214">
    <property type="component" value="Unassembled WGS sequence"/>
</dbReference>
<evidence type="ECO:0000256" key="6">
    <source>
        <dbReference type="ARBA" id="ARBA00022908"/>
    </source>
</evidence>
<dbReference type="PROSITE" id="PS51898">
    <property type="entry name" value="TYR_RECOMBINASE"/>
    <property type="match status" value="1"/>
</dbReference>
<proteinExistence type="inferred from homology"/>
<evidence type="ECO:0000256" key="7">
    <source>
        <dbReference type="ARBA" id="ARBA00023125"/>
    </source>
</evidence>
<dbReference type="InterPro" id="IPR023009">
    <property type="entry name" value="Tyrosine_recombinase_XerC/XerD"/>
</dbReference>
<evidence type="ECO:0000256" key="8">
    <source>
        <dbReference type="ARBA" id="ARBA00023172"/>
    </source>
</evidence>
<feature type="domain" description="Tyr recombinase" evidence="11">
    <location>
        <begin position="106"/>
        <end position="288"/>
    </location>
</feature>
<feature type="active site" evidence="10">
    <location>
        <position position="240"/>
    </location>
</feature>
<evidence type="ECO:0000256" key="3">
    <source>
        <dbReference type="ARBA" id="ARBA00022490"/>
    </source>
</evidence>
<dbReference type="Pfam" id="PF00589">
    <property type="entry name" value="Phage_integrase"/>
    <property type="match status" value="1"/>
</dbReference>
<name>A0A845BH98_9NEIS</name>
<comment type="caution">
    <text evidence="13">The sequence shown here is derived from an EMBL/GenBank/DDBJ whole genome shotgun (WGS) entry which is preliminary data.</text>
</comment>
<comment type="similarity">
    <text evidence="10">Belongs to the 'phage' integrase family. XerC subfamily.</text>
</comment>
<organism evidence="13 14">
    <name type="scientific">Craterilacuibacter sinensis</name>
    <dbReference type="NCBI Taxonomy" id="2686017"/>
    <lineage>
        <taxon>Bacteria</taxon>
        <taxon>Pseudomonadati</taxon>
        <taxon>Pseudomonadota</taxon>
        <taxon>Betaproteobacteria</taxon>
        <taxon>Neisseriales</taxon>
        <taxon>Neisseriaceae</taxon>
        <taxon>Craterilacuibacter</taxon>
    </lineage>
</organism>
<dbReference type="InterPro" id="IPR050090">
    <property type="entry name" value="Tyrosine_recombinase_XerCD"/>
</dbReference>
<dbReference type="CDD" id="cd00798">
    <property type="entry name" value="INT_XerDC_C"/>
    <property type="match status" value="1"/>
</dbReference>
<dbReference type="Gene3D" id="1.10.443.10">
    <property type="entry name" value="Intergrase catalytic core"/>
    <property type="match status" value="1"/>
</dbReference>
<comment type="similarity">
    <text evidence="2">Belongs to the 'phage' integrase family. XerD subfamily.</text>
</comment>
<dbReference type="Pfam" id="PF02899">
    <property type="entry name" value="Phage_int_SAM_1"/>
    <property type="match status" value="1"/>
</dbReference>
<evidence type="ECO:0000259" key="11">
    <source>
        <dbReference type="PROSITE" id="PS51898"/>
    </source>
</evidence>
<dbReference type="InterPro" id="IPR011010">
    <property type="entry name" value="DNA_brk_join_enz"/>
</dbReference>
<evidence type="ECO:0000259" key="12">
    <source>
        <dbReference type="PROSITE" id="PS51900"/>
    </source>
</evidence>
<comment type="subunit">
    <text evidence="10">Forms a cyclic heterotetrameric complex composed of two molecules of XerC and two molecules of XerD.</text>
</comment>
<evidence type="ECO:0000313" key="14">
    <source>
        <dbReference type="Proteomes" id="UP000467214"/>
    </source>
</evidence>
<dbReference type="PANTHER" id="PTHR30349:SF90">
    <property type="entry name" value="TYROSINE RECOMBINASE XERD"/>
    <property type="match status" value="1"/>
</dbReference>
<dbReference type="GO" id="GO:0009037">
    <property type="term" value="F:tyrosine-based site-specific recombinase activity"/>
    <property type="evidence" value="ECO:0007669"/>
    <property type="project" value="UniProtKB-UniRule"/>
</dbReference>
<dbReference type="InterPro" id="IPR044068">
    <property type="entry name" value="CB"/>
</dbReference>
<keyword evidence="9 10" id="KW-0131">Cell cycle</keyword>
<comment type="subcellular location">
    <subcellularLocation>
        <location evidence="1 10">Cytoplasm</location>
    </subcellularLocation>
</comment>
<evidence type="ECO:0000256" key="10">
    <source>
        <dbReference type="HAMAP-Rule" id="MF_01808"/>
    </source>
</evidence>
<keyword evidence="14" id="KW-1185">Reference proteome</keyword>
<evidence type="ECO:0000256" key="2">
    <source>
        <dbReference type="ARBA" id="ARBA00010450"/>
    </source>
</evidence>
<sequence length="294" mass="32809">MNASLELIDAFLDLCLLTDGLSRNTLDAYRRDLCKLAQRLEALDTDLVSVDEAILAQALLPQAQESTATRARLISAARRFFCHLLETGVRSNDPLKRLKGPQPVRALPRPLSEADVEALLEAPDAASLLGLRDRSMFELMYATGLRVSELVSLQLGELDLASGVVSTIGKGDKQRLVPMGEVAQEWLLRYLTEARPVLLAGTACDDVFVTVRRSRMTRQMAWLLIKRYATQLGLSHVSPHTLRHAFATHLVNHGADLRVVQLLLGHADISTTQIYTYVARERLRQLHREHHPRG</sequence>
<evidence type="ECO:0000256" key="5">
    <source>
        <dbReference type="ARBA" id="ARBA00022829"/>
    </source>
</evidence>
<dbReference type="GO" id="GO:0005737">
    <property type="term" value="C:cytoplasm"/>
    <property type="evidence" value="ECO:0007669"/>
    <property type="project" value="UniProtKB-SubCell"/>
</dbReference>
<dbReference type="GO" id="GO:0051301">
    <property type="term" value="P:cell division"/>
    <property type="evidence" value="ECO:0007669"/>
    <property type="project" value="UniProtKB-KW"/>
</dbReference>
<dbReference type="InterPro" id="IPR010998">
    <property type="entry name" value="Integrase_recombinase_N"/>
</dbReference>
<accession>A0A845BH98</accession>
<keyword evidence="7 10" id="KW-0238">DNA-binding</keyword>
<dbReference type="GO" id="GO:0003677">
    <property type="term" value="F:DNA binding"/>
    <property type="evidence" value="ECO:0007669"/>
    <property type="project" value="UniProtKB-UniRule"/>
</dbReference>
<dbReference type="SUPFAM" id="SSF47823">
    <property type="entry name" value="lambda integrase-like, N-terminal domain"/>
    <property type="match status" value="1"/>
</dbReference>
<protein>
    <recommendedName>
        <fullName evidence="10">Tyrosine recombinase XerC</fullName>
    </recommendedName>
</protein>
<reference evidence="13 14" key="1">
    <citation type="submission" date="2019-12" db="EMBL/GenBank/DDBJ databases">
        <title>Neisseriaceae gen. nov. sp. Genome sequencing and assembly.</title>
        <authorList>
            <person name="Liu Z."/>
            <person name="Li A."/>
        </authorList>
    </citation>
    <scope>NUCLEOTIDE SEQUENCE [LARGE SCALE GENOMIC DNA]</scope>
    <source>
        <strain evidence="13 14">B2N2-7</strain>
    </source>
</reference>
<keyword evidence="5 10" id="KW-0159">Chromosome partition</keyword>
<feature type="domain" description="Core-binding (CB)" evidence="12">
    <location>
        <begin position="2"/>
        <end position="85"/>
    </location>
</feature>
<dbReference type="AlphaFoldDB" id="A0A845BH98"/>
<evidence type="ECO:0000256" key="9">
    <source>
        <dbReference type="ARBA" id="ARBA00023306"/>
    </source>
</evidence>
<dbReference type="RefSeq" id="WP_160794152.1">
    <property type="nucleotide sequence ID" value="NZ_WSSB01000001.1"/>
</dbReference>
<dbReference type="HAMAP" id="MF_01808">
    <property type="entry name" value="Recomb_XerC_XerD"/>
    <property type="match status" value="1"/>
</dbReference>
<feature type="active site" evidence="10">
    <location>
        <position position="146"/>
    </location>
</feature>
<keyword evidence="6 10" id="KW-0229">DNA integration</keyword>
<keyword evidence="8 10" id="KW-0233">DNA recombination</keyword>
<comment type="function">
    <text evidence="10">Site-specific tyrosine recombinase, which acts by catalyzing the cutting and rejoining of the recombining DNA molecules. The XerC-XerD complex is essential to convert dimers of the bacterial chromosome into monomers to permit their segregation at cell division. It also contributes to the segregational stability of plasmids.</text>
</comment>
<keyword evidence="4 10" id="KW-0132">Cell division</keyword>
<dbReference type="PANTHER" id="PTHR30349">
    <property type="entry name" value="PHAGE INTEGRASE-RELATED"/>
    <property type="match status" value="1"/>
</dbReference>
<dbReference type="InterPro" id="IPR002104">
    <property type="entry name" value="Integrase_catalytic"/>
</dbReference>
<feature type="active site" description="O-(3'-phospho-DNA)-tyrosine intermediate" evidence="10">
    <location>
        <position position="275"/>
    </location>
</feature>